<proteinExistence type="predicted"/>
<dbReference type="EMBL" id="JAAEJV010000030">
    <property type="protein sequence ID" value="MBF5059604.1"/>
    <property type="molecule type" value="Genomic_DNA"/>
</dbReference>
<name>A0ABS0B081_9BACT</name>
<gene>
    <name evidence="1" type="ORF">NEPTK9_001120</name>
</gene>
<accession>A0ABS0B081</accession>
<sequence length="68" mass="8013">MDKRVILNKKFPFCQNDFERRGRVEGVVYDDSNPHTTRRADFQQRAEVVEPEVLLSNVREMGSFIPFP</sequence>
<protein>
    <submittedName>
        <fullName evidence="1">Uncharacterized protein</fullName>
    </submittedName>
</protein>
<reference evidence="1 2" key="1">
    <citation type="submission" date="2020-01" db="EMBL/GenBank/DDBJ databases">
        <title>Draft genome sequence of Cand. Neptunochlamydia vexilliferae K9.</title>
        <authorList>
            <person name="Schulz F."/>
            <person name="Koestlbacher S."/>
            <person name="Wascher F."/>
            <person name="Pizzetti I."/>
            <person name="Horn M."/>
        </authorList>
    </citation>
    <scope>NUCLEOTIDE SEQUENCE [LARGE SCALE GENOMIC DNA]</scope>
    <source>
        <strain evidence="1 2">K9</strain>
    </source>
</reference>
<comment type="caution">
    <text evidence="1">The sequence shown here is derived from an EMBL/GenBank/DDBJ whole genome shotgun (WGS) entry which is preliminary data.</text>
</comment>
<organism evidence="1 2">
    <name type="scientific">Candidatus Neptunichlamydia vexilliferae</name>
    <dbReference type="NCBI Taxonomy" id="1651774"/>
    <lineage>
        <taxon>Bacteria</taxon>
        <taxon>Pseudomonadati</taxon>
        <taxon>Chlamydiota</taxon>
        <taxon>Chlamydiia</taxon>
        <taxon>Parachlamydiales</taxon>
        <taxon>Simkaniaceae</taxon>
        <taxon>Candidatus Neptunichlamydia</taxon>
    </lineage>
</organism>
<dbReference type="Proteomes" id="UP001194714">
    <property type="component" value="Unassembled WGS sequence"/>
</dbReference>
<keyword evidence="2" id="KW-1185">Reference proteome</keyword>
<evidence type="ECO:0000313" key="1">
    <source>
        <dbReference type="EMBL" id="MBF5059604.1"/>
    </source>
</evidence>
<evidence type="ECO:0000313" key="2">
    <source>
        <dbReference type="Proteomes" id="UP001194714"/>
    </source>
</evidence>